<evidence type="ECO:0000256" key="1">
    <source>
        <dbReference type="SAM" id="MobiDB-lite"/>
    </source>
</evidence>
<sequence>MFSFRPLSLRKSRVMESNFSIPLWLRLISVTSSANASVVTSTPFNLKPSPVCSRRSTNSSMTALKSRGEMGSPWRTP</sequence>
<evidence type="ECO:0000313" key="3">
    <source>
        <dbReference type="Proteomes" id="UP000055048"/>
    </source>
</evidence>
<comment type="caution">
    <text evidence="2">The sequence shown here is derived from an EMBL/GenBank/DDBJ whole genome shotgun (WGS) entry which is preliminary data.</text>
</comment>
<accession>A0A0V0T9R0</accession>
<dbReference type="Proteomes" id="UP000055048">
    <property type="component" value="Unassembled WGS sequence"/>
</dbReference>
<name>A0A0V0T9R0_9BILA</name>
<keyword evidence="3" id="KW-1185">Reference proteome</keyword>
<feature type="region of interest" description="Disordered" evidence="1">
    <location>
        <begin position="49"/>
        <end position="77"/>
    </location>
</feature>
<protein>
    <submittedName>
        <fullName evidence="2">Uncharacterized protein</fullName>
    </submittedName>
</protein>
<proteinExistence type="predicted"/>
<feature type="compositionally biased region" description="Polar residues" evidence="1">
    <location>
        <begin position="54"/>
        <end position="63"/>
    </location>
</feature>
<gene>
    <name evidence="2" type="ORF">T05_3236</name>
</gene>
<evidence type="ECO:0000313" key="2">
    <source>
        <dbReference type="EMBL" id="KRX35682.1"/>
    </source>
</evidence>
<dbReference type="EMBL" id="JYDJ01000419">
    <property type="protein sequence ID" value="KRX35682.1"/>
    <property type="molecule type" value="Genomic_DNA"/>
</dbReference>
<dbReference type="AlphaFoldDB" id="A0A0V0T9R0"/>
<reference evidence="2 3" key="1">
    <citation type="submission" date="2015-01" db="EMBL/GenBank/DDBJ databases">
        <title>Evolution of Trichinella species and genotypes.</title>
        <authorList>
            <person name="Korhonen P.K."/>
            <person name="Edoardo P."/>
            <person name="Giuseppe L.R."/>
            <person name="Gasser R.B."/>
        </authorList>
    </citation>
    <scope>NUCLEOTIDE SEQUENCE [LARGE SCALE GENOMIC DNA]</scope>
    <source>
        <strain evidence="2">ISS417</strain>
    </source>
</reference>
<organism evidence="2 3">
    <name type="scientific">Trichinella murrelli</name>
    <dbReference type="NCBI Taxonomy" id="144512"/>
    <lineage>
        <taxon>Eukaryota</taxon>
        <taxon>Metazoa</taxon>
        <taxon>Ecdysozoa</taxon>
        <taxon>Nematoda</taxon>
        <taxon>Enoplea</taxon>
        <taxon>Dorylaimia</taxon>
        <taxon>Trichinellida</taxon>
        <taxon>Trichinellidae</taxon>
        <taxon>Trichinella</taxon>
    </lineage>
</organism>